<evidence type="ECO:0000313" key="3">
    <source>
        <dbReference type="EMBL" id="MCK0085917.1"/>
    </source>
</evidence>
<dbReference type="CDD" id="cd20736">
    <property type="entry name" value="PoNe_Nuclease"/>
    <property type="match status" value="1"/>
</dbReference>
<sequence>MRRSKNKKNNREIGSRHELQAAAFLTDRGYVILEKNYRCRTGEIDLIAKDGGYLVFVEVKFRSSKGSGDPAEAVDAKKKSRIAGAARYYLLTRGYGEETPCRFDVVAVLEDEVRLIQDAFWL</sequence>
<dbReference type="RefSeq" id="WP_247213191.1">
    <property type="nucleotide sequence ID" value="NZ_JAINVB010000001.1"/>
</dbReference>
<protein>
    <recommendedName>
        <fullName evidence="2">UPF0102 protein K5I21_08580</fullName>
    </recommendedName>
</protein>
<dbReference type="GO" id="GO:0003676">
    <property type="term" value="F:nucleic acid binding"/>
    <property type="evidence" value="ECO:0007669"/>
    <property type="project" value="InterPro"/>
</dbReference>
<dbReference type="AlphaFoldDB" id="A0AAW5F4C5"/>
<dbReference type="HAMAP" id="MF_00048">
    <property type="entry name" value="UPF0102"/>
    <property type="match status" value="1"/>
</dbReference>
<dbReference type="InterPro" id="IPR003509">
    <property type="entry name" value="UPF0102_YraN-like"/>
</dbReference>
<dbReference type="EMBL" id="JAINVB010000001">
    <property type="protein sequence ID" value="MCK0085917.1"/>
    <property type="molecule type" value="Genomic_DNA"/>
</dbReference>
<organism evidence="3 4">
    <name type="scientific">Clostridium symbiosum</name>
    <name type="common">Bacteroides symbiosus</name>
    <dbReference type="NCBI Taxonomy" id="1512"/>
    <lineage>
        <taxon>Bacteria</taxon>
        <taxon>Bacillati</taxon>
        <taxon>Bacillota</taxon>
        <taxon>Clostridia</taxon>
        <taxon>Lachnospirales</taxon>
        <taxon>Lachnospiraceae</taxon>
        <taxon>Otoolea</taxon>
    </lineage>
</organism>
<evidence type="ECO:0000256" key="2">
    <source>
        <dbReference type="HAMAP-Rule" id="MF_00048"/>
    </source>
</evidence>
<evidence type="ECO:0000313" key="4">
    <source>
        <dbReference type="Proteomes" id="UP001203136"/>
    </source>
</evidence>
<comment type="caution">
    <text evidence="3">The sequence shown here is derived from an EMBL/GenBank/DDBJ whole genome shotgun (WGS) entry which is preliminary data.</text>
</comment>
<dbReference type="Proteomes" id="UP001203136">
    <property type="component" value="Unassembled WGS sequence"/>
</dbReference>
<dbReference type="NCBIfam" id="NF009154">
    <property type="entry name" value="PRK12497.3-3"/>
    <property type="match status" value="1"/>
</dbReference>
<dbReference type="NCBIfam" id="NF009150">
    <property type="entry name" value="PRK12497.1-3"/>
    <property type="match status" value="1"/>
</dbReference>
<dbReference type="InterPro" id="IPR011856">
    <property type="entry name" value="tRNA_endonuc-like_dom_sf"/>
</dbReference>
<dbReference type="SUPFAM" id="SSF52980">
    <property type="entry name" value="Restriction endonuclease-like"/>
    <property type="match status" value="1"/>
</dbReference>
<evidence type="ECO:0000256" key="1">
    <source>
        <dbReference type="ARBA" id="ARBA00006738"/>
    </source>
</evidence>
<dbReference type="PANTHER" id="PTHR34039:SF1">
    <property type="entry name" value="UPF0102 PROTEIN YRAN"/>
    <property type="match status" value="1"/>
</dbReference>
<dbReference type="PANTHER" id="PTHR34039">
    <property type="entry name" value="UPF0102 PROTEIN YRAN"/>
    <property type="match status" value="1"/>
</dbReference>
<proteinExistence type="inferred from homology"/>
<dbReference type="Pfam" id="PF02021">
    <property type="entry name" value="UPF0102"/>
    <property type="match status" value="1"/>
</dbReference>
<reference evidence="3" key="1">
    <citation type="journal article" date="2022" name="Cell Host Microbe">
        <title>Colonization of the live biotherapeutic product VE303 and modulation of the microbiota and metabolites in healthy volunteers.</title>
        <authorList>
            <person name="Dsouza M."/>
            <person name="Menon R."/>
            <person name="Crossette E."/>
            <person name="Bhattarai S.K."/>
            <person name="Schneider J."/>
            <person name="Kim Y.G."/>
            <person name="Reddy S."/>
            <person name="Caballero S."/>
            <person name="Felix C."/>
            <person name="Cornacchione L."/>
            <person name="Hendrickson J."/>
            <person name="Watson A.R."/>
            <person name="Minot S.S."/>
            <person name="Greenfield N."/>
            <person name="Schopf L."/>
            <person name="Szabady R."/>
            <person name="Patarroyo J."/>
            <person name="Smith W."/>
            <person name="Harrison P."/>
            <person name="Kuijper E.J."/>
            <person name="Kelly C.P."/>
            <person name="Olle B."/>
            <person name="Bobilev D."/>
            <person name="Silber J.L."/>
            <person name="Bucci V."/>
            <person name="Roberts B."/>
            <person name="Faith J."/>
            <person name="Norman J.M."/>
        </authorList>
    </citation>
    <scope>NUCLEOTIDE SEQUENCE</scope>
    <source>
        <strain evidence="3">VE303-04</strain>
    </source>
</reference>
<dbReference type="InterPro" id="IPR011335">
    <property type="entry name" value="Restrct_endonuc-II-like"/>
</dbReference>
<dbReference type="Gene3D" id="3.40.1350.10">
    <property type="match status" value="1"/>
</dbReference>
<gene>
    <name evidence="3" type="ORF">K5I21_08580</name>
</gene>
<name>A0AAW5F4C5_CLOSY</name>
<dbReference type="NCBIfam" id="TIGR00252">
    <property type="entry name" value="YraN family protein"/>
    <property type="match status" value="1"/>
</dbReference>
<accession>A0AAW5F4C5</accession>
<comment type="similarity">
    <text evidence="1 2">Belongs to the UPF0102 family.</text>
</comment>